<evidence type="ECO:0000313" key="3">
    <source>
        <dbReference type="Proteomes" id="UP001320420"/>
    </source>
</evidence>
<proteinExistence type="predicted"/>
<feature type="chain" id="PRO_5043014327" evidence="1">
    <location>
        <begin position="23"/>
        <end position="112"/>
    </location>
</feature>
<feature type="signal peptide" evidence="1">
    <location>
        <begin position="1"/>
        <end position="22"/>
    </location>
</feature>
<dbReference type="Gene3D" id="2.60.20.10">
    <property type="entry name" value="Crystallins"/>
    <property type="match status" value="1"/>
</dbReference>
<dbReference type="Proteomes" id="UP001320420">
    <property type="component" value="Unassembled WGS sequence"/>
</dbReference>
<dbReference type="EMBL" id="JAKJXP020000006">
    <property type="protein sequence ID" value="KAK7756573.1"/>
    <property type="molecule type" value="Genomic_DNA"/>
</dbReference>
<keyword evidence="1" id="KW-0732">Signal</keyword>
<gene>
    <name evidence="2" type="ORF">SLS62_001410</name>
</gene>
<reference evidence="2 3" key="1">
    <citation type="submission" date="2024-02" db="EMBL/GenBank/DDBJ databases">
        <title>De novo assembly and annotation of 12 fungi associated with fruit tree decline syndrome in Ontario, Canada.</title>
        <authorList>
            <person name="Sulman M."/>
            <person name="Ellouze W."/>
            <person name="Ilyukhin E."/>
        </authorList>
    </citation>
    <scope>NUCLEOTIDE SEQUENCE [LARGE SCALE GENOMIC DNA]</scope>
    <source>
        <strain evidence="2 3">M11/M66-122</strain>
    </source>
</reference>
<name>A0AAN9YRT0_9PEZI</name>
<comment type="caution">
    <text evidence="2">The sequence shown here is derived from an EMBL/GenBank/DDBJ whole genome shotgun (WGS) entry which is preliminary data.</text>
</comment>
<keyword evidence="3" id="KW-1185">Reference proteome</keyword>
<protein>
    <submittedName>
        <fullName evidence="2">Uncharacterized protein</fullName>
    </submittedName>
</protein>
<sequence length="112" mass="12305">MRLHTPRTSVLVSIAFLRKVLAENWGTICRDIDMNSAGGCTIFAGIDNYCVSFTGPNAPWDDSVSSLNIKGGAQCAFYADVECYGQSDTFKAGTVNEVPQNDEYSSYRCWLT</sequence>
<evidence type="ECO:0000256" key="1">
    <source>
        <dbReference type="SAM" id="SignalP"/>
    </source>
</evidence>
<dbReference type="AlphaFoldDB" id="A0AAN9YRT0"/>
<evidence type="ECO:0000313" key="2">
    <source>
        <dbReference type="EMBL" id="KAK7756573.1"/>
    </source>
</evidence>
<organism evidence="2 3">
    <name type="scientific">Diatrype stigma</name>
    <dbReference type="NCBI Taxonomy" id="117547"/>
    <lineage>
        <taxon>Eukaryota</taxon>
        <taxon>Fungi</taxon>
        <taxon>Dikarya</taxon>
        <taxon>Ascomycota</taxon>
        <taxon>Pezizomycotina</taxon>
        <taxon>Sordariomycetes</taxon>
        <taxon>Xylariomycetidae</taxon>
        <taxon>Xylariales</taxon>
        <taxon>Diatrypaceae</taxon>
        <taxon>Diatrype</taxon>
    </lineage>
</organism>
<accession>A0AAN9YRT0</accession>